<dbReference type="VEuPathDB" id="VectorBase:AMIN000071"/>
<dbReference type="PANTHER" id="PTHR47331:SF1">
    <property type="entry name" value="GAG-LIKE PROTEIN"/>
    <property type="match status" value="1"/>
</dbReference>
<proteinExistence type="predicted"/>
<organism evidence="1 2">
    <name type="scientific">Anopheles minimus</name>
    <dbReference type="NCBI Taxonomy" id="112268"/>
    <lineage>
        <taxon>Eukaryota</taxon>
        <taxon>Metazoa</taxon>
        <taxon>Ecdysozoa</taxon>
        <taxon>Arthropoda</taxon>
        <taxon>Hexapoda</taxon>
        <taxon>Insecta</taxon>
        <taxon>Pterygota</taxon>
        <taxon>Neoptera</taxon>
        <taxon>Endopterygota</taxon>
        <taxon>Diptera</taxon>
        <taxon>Nematocera</taxon>
        <taxon>Culicoidea</taxon>
        <taxon>Culicidae</taxon>
        <taxon>Anophelinae</taxon>
        <taxon>Anopheles</taxon>
    </lineage>
</organism>
<evidence type="ECO:0000313" key="1">
    <source>
        <dbReference type="EnsemblMetazoa" id="AMIN000071-PA"/>
    </source>
</evidence>
<keyword evidence="2" id="KW-1185">Reference proteome</keyword>
<dbReference type="EnsemblMetazoa" id="AMIN000071-RA">
    <property type="protein sequence ID" value="AMIN000071-PA"/>
    <property type="gene ID" value="AMIN000071"/>
</dbReference>
<name>A0A182VPU2_9DIPT</name>
<dbReference type="Proteomes" id="UP000075920">
    <property type="component" value="Unassembled WGS sequence"/>
</dbReference>
<dbReference type="AlphaFoldDB" id="A0A182VPU2"/>
<sequence length="259" mass="29796">MSTDGSYEVNLLCAKSRVAPLPNRRSQGNTTLPRLELSGALLFPEWLCQPSSAWPSQNPCLELPNQELEERIVVHVGQEKSANPIFRLRLSFVGLVRLVAYLRRFWYNCNPTHRALRRVGYLRTSELQEATQVLIRSAQRESVGEEIKDLQRSGQVKRSLGLKALCPIIHDGVMRIGGRLRNAPVSYDRKHPIILAASHPLTLLIVQHYHRNLLHTGQQLMISTIREKYWPLRIRNLVRRVVHEFSWRGPRIEGFTATF</sequence>
<evidence type="ECO:0000313" key="2">
    <source>
        <dbReference type="Proteomes" id="UP000075920"/>
    </source>
</evidence>
<dbReference type="PANTHER" id="PTHR47331">
    <property type="entry name" value="PHD-TYPE DOMAIN-CONTAINING PROTEIN"/>
    <property type="match status" value="1"/>
</dbReference>
<dbReference type="InterPro" id="IPR008042">
    <property type="entry name" value="Retrotrans_Pao"/>
</dbReference>
<protein>
    <submittedName>
        <fullName evidence="1">Integrase_H2C2 domain-containing protein</fullName>
    </submittedName>
</protein>
<reference evidence="2" key="1">
    <citation type="submission" date="2013-03" db="EMBL/GenBank/DDBJ databases">
        <title>The Genome Sequence of Anopheles minimus MINIMUS1.</title>
        <authorList>
            <consortium name="The Broad Institute Genomics Platform"/>
            <person name="Neafsey D.E."/>
            <person name="Walton C."/>
            <person name="Walker B."/>
            <person name="Young S.K."/>
            <person name="Zeng Q."/>
            <person name="Gargeya S."/>
            <person name="Fitzgerald M."/>
            <person name="Haas B."/>
            <person name="Abouelleil A."/>
            <person name="Allen A.W."/>
            <person name="Alvarado L."/>
            <person name="Arachchi H.M."/>
            <person name="Berlin A.M."/>
            <person name="Chapman S.B."/>
            <person name="Gainer-Dewar J."/>
            <person name="Goldberg J."/>
            <person name="Griggs A."/>
            <person name="Gujja S."/>
            <person name="Hansen M."/>
            <person name="Howarth C."/>
            <person name="Imamovic A."/>
            <person name="Ireland A."/>
            <person name="Larimer J."/>
            <person name="McCowan C."/>
            <person name="Murphy C."/>
            <person name="Pearson M."/>
            <person name="Poon T.W."/>
            <person name="Priest M."/>
            <person name="Roberts A."/>
            <person name="Saif S."/>
            <person name="Shea T."/>
            <person name="Sisk P."/>
            <person name="Sykes S."/>
            <person name="Wortman J."/>
            <person name="Nusbaum C."/>
            <person name="Birren B."/>
        </authorList>
    </citation>
    <scope>NUCLEOTIDE SEQUENCE [LARGE SCALE GENOMIC DNA]</scope>
    <source>
        <strain evidence="2">MINIMUS1</strain>
    </source>
</reference>
<accession>A0A182VPU2</accession>
<dbReference type="Pfam" id="PF05380">
    <property type="entry name" value="Peptidase_A17"/>
    <property type="match status" value="1"/>
</dbReference>
<reference evidence="1" key="2">
    <citation type="submission" date="2020-05" db="UniProtKB">
        <authorList>
            <consortium name="EnsemblMetazoa"/>
        </authorList>
    </citation>
    <scope>IDENTIFICATION</scope>
    <source>
        <strain evidence="1">MINIMUS1</strain>
    </source>
</reference>
<dbReference type="STRING" id="112268.A0A182VPU2"/>